<feature type="compositionally biased region" description="Polar residues" evidence="2">
    <location>
        <begin position="2471"/>
        <end position="2487"/>
    </location>
</feature>
<feature type="compositionally biased region" description="Basic and acidic residues" evidence="2">
    <location>
        <begin position="4508"/>
        <end position="4541"/>
    </location>
</feature>
<feature type="compositionally biased region" description="Basic and acidic residues" evidence="2">
    <location>
        <begin position="639"/>
        <end position="652"/>
    </location>
</feature>
<feature type="compositionally biased region" description="Polar residues" evidence="2">
    <location>
        <begin position="7032"/>
        <end position="7042"/>
    </location>
</feature>
<feature type="compositionally biased region" description="Basic and acidic residues" evidence="2">
    <location>
        <begin position="550"/>
        <end position="575"/>
    </location>
</feature>
<feature type="region of interest" description="Disordered" evidence="2">
    <location>
        <begin position="5639"/>
        <end position="5666"/>
    </location>
</feature>
<feature type="compositionally biased region" description="Basic and acidic residues" evidence="2">
    <location>
        <begin position="6608"/>
        <end position="6620"/>
    </location>
</feature>
<feature type="compositionally biased region" description="Polar residues" evidence="2">
    <location>
        <begin position="3514"/>
        <end position="3530"/>
    </location>
</feature>
<feature type="compositionally biased region" description="Acidic residues" evidence="2">
    <location>
        <begin position="3433"/>
        <end position="3443"/>
    </location>
</feature>
<feature type="compositionally biased region" description="Basic and acidic residues" evidence="2">
    <location>
        <begin position="2488"/>
        <end position="2501"/>
    </location>
</feature>
<feature type="compositionally biased region" description="Acidic residues" evidence="2">
    <location>
        <begin position="3348"/>
        <end position="3357"/>
    </location>
</feature>
<feature type="compositionally biased region" description="Basic and acidic residues" evidence="2">
    <location>
        <begin position="1618"/>
        <end position="1656"/>
    </location>
</feature>
<feature type="compositionally biased region" description="Basic and acidic residues" evidence="2">
    <location>
        <begin position="358"/>
        <end position="377"/>
    </location>
</feature>
<feature type="region of interest" description="Disordered" evidence="2">
    <location>
        <begin position="5706"/>
        <end position="5727"/>
    </location>
</feature>
<feature type="region of interest" description="Disordered" evidence="2">
    <location>
        <begin position="6605"/>
        <end position="6678"/>
    </location>
</feature>
<feature type="compositionally biased region" description="Basic and acidic residues" evidence="2">
    <location>
        <begin position="2615"/>
        <end position="2638"/>
    </location>
</feature>
<comment type="caution">
    <text evidence="3">The sequence shown here is derived from an EMBL/GenBank/DDBJ whole genome shotgun (WGS) entry which is preliminary data.</text>
</comment>
<feature type="compositionally biased region" description="Basic and acidic residues" evidence="2">
    <location>
        <begin position="4325"/>
        <end position="4347"/>
    </location>
</feature>
<feature type="compositionally biased region" description="Basic and acidic residues" evidence="2">
    <location>
        <begin position="3733"/>
        <end position="3767"/>
    </location>
</feature>
<feature type="compositionally biased region" description="Polar residues" evidence="2">
    <location>
        <begin position="768"/>
        <end position="784"/>
    </location>
</feature>
<feature type="compositionally biased region" description="Basic and acidic residues" evidence="2">
    <location>
        <begin position="3912"/>
        <end position="3931"/>
    </location>
</feature>
<feature type="compositionally biased region" description="Acidic residues" evidence="2">
    <location>
        <begin position="3595"/>
        <end position="3606"/>
    </location>
</feature>
<feature type="compositionally biased region" description="Basic and acidic residues" evidence="2">
    <location>
        <begin position="5941"/>
        <end position="5952"/>
    </location>
</feature>
<feature type="region of interest" description="Disordered" evidence="2">
    <location>
        <begin position="4608"/>
        <end position="4724"/>
    </location>
</feature>
<keyword evidence="1" id="KW-0175">Coiled coil</keyword>
<feature type="compositionally biased region" description="Basic and acidic residues" evidence="2">
    <location>
        <begin position="740"/>
        <end position="758"/>
    </location>
</feature>
<feature type="region of interest" description="Disordered" evidence="2">
    <location>
        <begin position="1505"/>
        <end position="1595"/>
    </location>
</feature>
<feature type="region of interest" description="Disordered" evidence="2">
    <location>
        <begin position="6711"/>
        <end position="6772"/>
    </location>
</feature>
<feature type="region of interest" description="Disordered" evidence="2">
    <location>
        <begin position="7016"/>
        <end position="7098"/>
    </location>
</feature>
<feature type="compositionally biased region" description="Basic and acidic residues" evidence="2">
    <location>
        <begin position="489"/>
        <end position="530"/>
    </location>
</feature>
<feature type="compositionally biased region" description="Basic and acidic residues" evidence="2">
    <location>
        <begin position="453"/>
        <end position="481"/>
    </location>
</feature>
<feature type="region of interest" description="Disordered" evidence="2">
    <location>
        <begin position="2593"/>
        <end position="2638"/>
    </location>
</feature>
<feature type="compositionally biased region" description="Basic and acidic residues" evidence="2">
    <location>
        <begin position="3366"/>
        <end position="3381"/>
    </location>
</feature>
<feature type="compositionally biased region" description="Basic and acidic residues" evidence="2">
    <location>
        <begin position="384"/>
        <end position="397"/>
    </location>
</feature>
<feature type="compositionally biased region" description="Basic and acidic residues" evidence="2">
    <location>
        <begin position="5027"/>
        <end position="5073"/>
    </location>
</feature>
<feature type="compositionally biased region" description="Polar residues" evidence="2">
    <location>
        <begin position="5141"/>
        <end position="5159"/>
    </location>
</feature>
<feature type="compositionally biased region" description="Basic and acidic residues" evidence="2">
    <location>
        <begin position="4938"/>
        <end position="4951"/>
    </location>
</feature>
<feature type="coiled-coil region" evidence="1">
    <location>
        <begin position="6441"/>
        <end position="6472"/>
    </location>
</feature>
<feature type="compositionally biased region" description="Polar residues" evidence="2">
    <location>
        <begin position="1554"/>
        <end position="1563"/>
    </location>
</feature>
<feature type="compositionally biased region" description="Basic and acidic residues" evidence="2">
    <location>
        <begin position="3844"/>
        <end position="3868"/>
    </location>
</feature>
<dbReference type="Proteomes" id="UP001054252">
    <property type="component" value="Unassembled WGS sequence"/>
</dbReference>
<feature type="compositionally biased region" description="Polar residues" evidence="2">
    <location>
        <begin position="1304"/>
        <end position="1320"/>
    </location>
</feature>
<feature type="compositionally biased region" description="Basic and acidic residues" evidence="2">
    <location>
        <begin position="2150"/>
        <end position="2167"/>
    </location>
</feature>
<feature type="compositionally biased region" description="Basic and acidic residues" evidence="2">
    <location>
        <begin position="5007"/>
        <end position="5019"/>
    </location>
</feature>
<feature type="compositionally biased region" description="Basic and acidic residues" evidence="2">
    <location>
        <begin position="3123"/>
        <end position="3156"/>
    </location>
</feature>
<feature type="region of interest" description="Disordered" evidence="2">
    <location>
        <begin position="4317"/>
        <end position="4370"/>
    </location>
</feature>
<feature type="region of interest" description="Disordered" evidence="2">
    <location>
        <begin position="6061"/>
        <end position="6275"/>
    </location>
</feature>
<feature type="region of interest" description="Disordered" evidence="2">
    <location>
        <begin position="1081"/>
        <end position="1128"/>
    </location>
</feature>
<feature type="compositionally biased region" description="Basic and acidic residues" evidence="2">
    <location>
        <begin position="7059"/>
        <end position="7089"/>
    </location>
</feature>
<feature type="region of interest" description="Disordered" evidence="2">
    <location>
        <begin position="7141"/>
        <end position="7172"/>
    </location>
</feature>
<feature type="compositionally biased region" description="Basic and acidic residues" evidence="2">
    <location>
        <begin position="6958"/>
        <end position="6967"/>
    </location>
</feature>
<feature type="region of interest" description="Disordered" evidence="2">
    <location>
        <begin position="2656"/>
        <end position="2738"/>
    </location>
</feature>
<feature type="region of interest" description="Disordered" evidence="2">
    <location>
        <begin position="1362"/>
        <end position="1471"/>
    </location>
</feature>
<feature type="region of interest" description="Disordered" evidence="2">
    <location>
        <begin position="3123"/>
        <end position="3250"/>
    </location>
</feature>
<feature type="compositionally biased region" description="Basic and acidic residues" evidence="2">
    <location>
        <begin position="4567"/>
        <end position="4582"/>
    </location>
</feature>
<feature type="compositionally biased region" description="Basic and acidic residues" evidence="2">
    <location>
        <begin position="5465"/>
        <end position="5481"/>
    </location>
</feature>
<feature type="region of interest" description="Disordered" evidence="2">
    <location>
        <begin position="5506"/>
        <end position="5565"/>
    </location>
</feature>
<feature type="compositionally biased region" description="Basic and acidic residues" evidence="2">
    <location>
        <begin position="6872"/>
        <end position="6894"/>
    </location>
</feature>
<feature type="compositionally biased region" description="Basic and acidic residues" evidence="2">
    <location>
        <begin position="2250"/>
        <end position="2277"/>
    </location>
</feature>
<feature type="compositionally biased region" description="Basic and acidic residues" evidence="2">
    <location>
        <begin position="6151"/>
        <end position="6164"/>
    </location>
</feature>
<feature type="compositionally biased region" description="Basic and acidic residues" evidence="2">
    <location>
        <begin position="3391"/>
        <end position="3405"/>
    </location>
</feature>
<feature type="compositionally biased region" description="Acidic residues" evidence="2">
    <location>
        <begin position="1824"/>
        <end position="1837"/>
    </location>
</feature>
<feature type="compositionally biased region" description="Basic and acidic residues" evidence="2">
    <location>
        <begin position="2193"/>
        <end position="2226"/>
    </location>
</feature>
<feature type="region of interest" description="Disordered" evidence="2">
    <location>
        <begin position="1223"/>
        <end position="1327"/>
    </location>
</feature>
<dbReference type="EMBL" id="BPVZ01000028">
    <property type="protein sequence ID" value="GKV07778.1"/>
    <property type="molecule type" value="Genomic_DNA"/>
</dbReference>
<feature type="compositionally biased region" description="Basic and acidic residues" evidence="2">
    <location>
        <begin position="7016"/>
        <end position="7029"/>
    </location>
</feature>
<feature type="region of interest" description="Disordered" evidence="2">
    <location>
        <begin position="6872"/>
        <end position="6914"/>
    </location>
</feature>
<feature type="region of interest" description="Disordered" evidence="2">
    <location>
        <begin position="1917"/>
        <end position="2167"/>
    </location>
</feature>
<feature type="compositionally biased region" description="Basic and acidic residues" evidence="2">
    <location>
        <begin position="3790"/>
        <end position="3833"/>
    </location>
</feature>
<feature type="compositionally biased region" description="Basic and acidic residues" evidence="2">
    <location>
        <begin position="2994"/>
        <end position="3027"/>
    </location>
</feature>
<feature type="compositionally biased region" description="Acidic residues" evidence="2">
    <location>
        <begin position="3213"/>
        <end position="3224"/>
    </location>
</feature>
<feature type="compositionally biased region" description="Basic and acidic residues" evidence="2">
    <location>
        <begin position="6720"/>
        <end position="6768"/>
    </location>
</feature>
<feature type="region of interest" description="Disordered" evidence="2">
    <location>
        <begin position="4148"/>
        <end position="4253"/>
    </location>
</feature>
<feature type="compositionally biased region" description="Polar residues" evidence="2">
    <location>
        <begin position="2058"/>
        <end position="2074"/>
    </location>
</feature>
<feature type="compositionally biased region" description="Polar residues" evidence="2">
    <location>
        <begin position="1774"/>
        <end position="1790"/>
    </location>
</feature>
<feature type="region of interest" description="Disordered" evidence="2">
    <location>
        <begin position="1618"/>
        <end position="1689"/>
    </location>
</feature>
<feature type="compositionally biased region" description="Basic and acidic residues" evidence="2">
    <location>
        <begin position="2953"/>
        <end position="2981"/>
    </location>
</feature>
<feature type="region of interest" description="Disordered" evidence="2">
    <location>
        <begin position="5007"/>
        <end position="5073"/>
    </location>
</feature>
<feature type="compositionally biased region" description="Basic and acidic residues" evidence="2">
    <location>
        <begin position="5204"/>
        <end position="5222"/>
    </location>
</feature>
<feature type="compositionally biased region" description="Basic and acidic residues" evidence="2">
    <location>
        <begin position="5398"/>
        <end position="5435"/>
    </location>
</feature>
<feature type="region of interest" description="Disordered" evidence="2">
    <location>
        <begin position="1157"/>
        <end position="1183"/>
    </location>
</feature>
<feature type="compositionally biased region" description="Basic and acidic residues" evidence="2">
    <location>
        <begin position="1442"/>
        <end position="1465"/>
    </location>
</feature>
<evidence type="ECO:0008006" key="5">
    <source>
        <dbReference type="Google" id="ProtNLM"/>
    </source>
</evidence>
<feature type="compositionally biased region" description="Polar residues" evidence="2">
    <location>
        <begin position="4952"/>
        <end position="4968"/>
    </location>
</feature>
<feature type="region of interest" description="Disordered" evidence="2">
    <location>
        <begin position="5203"/>
        <end position="5222"/>
    </location>
</feature>
<feature type="compositionally biased region" description="Basic and acidic residues" evidence="2">
    <location>
        <begin position="6120"/>
        <end position="6132"/>
    </location>
</feature>
<feature type="region of interest" description="Disordered" evidence="2">
    <location>
        <begin position="3570"/>
        <end position="4019"/>
    </location>
</feature>
<feature type="compositionally biased region" description="Basic and acidic residues" evidence="2">
    <location>
        <begin position="5165"/>
        <end position="5191"/>
    </location>
</feature>
<feature type="compositionally biased region" description="Polar residues" evidence="2">
    <location>
        <begin position="6622"/>
        <end position="6642"/>
    </location>
</feature>
<feature type="compositionally biased region" description="Basic and acidic residues" evidence="2">
    <location>
        <begin position="1978"/>
        <end position="1995"/>
    </location>
</feature>
<feature type="compositionally biased region" description="Acidic residues" evidence="2">
    <location>
        <begin position="6179"/>
        <end position="6196"/>
    </location>
</feature>
<feature type="compositionally biased region" description="Basic and acidic residues" evidence="2">
    <location>
        <begin position="3999"/>
        <end position="4013"/>
    </location>
</feature>
<feature type="compositionally biased region" description="Basic and acidic residues" evidence="2">
    <location>
        <begin position="3293"/>
        <end position="3308"/>
    </location>
</feature>
<feature type="compositionally biased region" description="Acidic residues" evidence="2">
    <location>
        <begin position="580"/>
        <end position="594"/>
    </location>
</feature>
<feature type="compositionally biased region" description="Basic and acidic residues" evidence="2">
    <location>
        <begin position="4048"/>
        <end position="4058"/>
    </location>
</feature>
<feature type="compositionally biased region" description="Basic and acidic residues" evidence="2">
    <location>
        <begin position="2391"/>
        <end position="2432"/>
    </location>
</feature>
<feature type="compositionally biased region" description="Polar residues" evidence="2">
    <location>
        <begin position="2699"/>
        <end position="2710"/>
    </location>
</feature>
<feature type="compositionally biased region" description="Basic and acidic residues" evidence="2">
    <location>
        <begin position="3950"/>
        <end position="3982"/>
    </location>
</feature>
<feature type="region of interest" description="Disordered" evidence="2">
    <location>
        <begin position="6943"/>
        <end position="6991"/>
    </location>
</feature>
<feature type="compositionally biased region" description="Polar residues" evidence="2">
    <location>
        <begin position="5654"/>
        <end position="5666"/>
    </location>
</feature>
<name>A0AAV5IZJ5_9ROSI</name>
<feature type="compositionally biased region" description="Basic and acidic residues" evidence="2">
    <location>
        <begin position="5522"/>
        <end position="5537"/>
    </location>
</feature>
<feature type="compositionally biased region" description="Basic and acidic residues" evidence="2">
    <location>
        <begin position="687"/>
        <end position="712"/>
    </location>
</feature>
<feature type="compositionally biased region" description="Basic and acidic residues" evidence="2">
    <location>
        <begin position="3876"/>
        <end position="3889"/>
    </location>
</feature>
<proteinExistence type="predicted"/>
<feature type="compositionally biased region" description="Basic and acidic residues" evidence="2">
    <location>
        <begin position="340"/>
        <end position="349"/>
    </location>
</feature>
<feature type="compositionally biased region" description="Basic and acidic residues" evidence="2">
    <location>
        <begin position="1859"/>
        <end position="1868"/>
    </location>
</feature>
<feature type="region of interest" description="Disordered" evidence="2">
    <location>
        <begin position="1012"/>
        <end position="1067"/>
    </location>
</feature>
<feature type="region of interest" description="Disordered" evidence="2">
    <location>
        <begin position="4396"/>
        <end position="4491"/>
    </location>
</feature>
<feature type="compositionally biased region" description="Polar residues" evidence="2">
    <location>
        <begin position="4475"/>
        <end position="4490"/>
    </location>
</feature>
<feature type="compositionally biased region" description="Basic and acidic residues" evidence="2">
    <location>
        <begin position="4681"/>
        <end position="4693"/>
    </location>
</feature>
<feature type="compositionally biased region" description="Basic and acidic residues" evidence="2">
    <location>
        <begin position="3647"/>
        <end position="3665"/>
    </location>
</feature>
<evidence type="ECO:0000313" key="4">
    <source>
        <dbReference type="Proteomes" id="UP001054252"/>
    </source>
</evidence>
<feature type="compositionally biased region" description="Acidic residues" evidence="2">
    <location>
        <begin position="5953"/>
        <end position="5962"/>
    </location>
</feature>
<feature type="compositionally biased region" description="Basic and acidic residues" evidence="2">
    <location>
        <begin position="1276"/>
        <end position="1294"/>
    </location>
</feature>
<accession>A0AAV5IZJ5</accession>
<feature type="region of interest" description="Disordered" evidence="2">
    <location>
        <begin position="4116"/>
        <end position="4136"/>
    </location>
</feature>
<feature type="region of interest" description="Disordered" evidence="2">
    <location>
        <begin position="5757"/>
        <end position="5801"/>
    </location>
</feature>
<evidence type="ECO:0000313" key="3">
    <source>
        <dbReference type="EMBL" id="GKV07778.1"/>
    </source>
</evidence>
<feature type="compositionally biased region" description="Basic and acidic residues" evidence="2">
    <location>
        <begin position="3035"/>
        <end position="3044"/>
    </location>
</feature>
<feature type="compositionally biased region" description="Basic and acidic residues" evidence="2">
    <location>
        <begin position="881"/>
        <end position="922"/>
    </location>
</feature>
<feature type="compositionally biased region" description="Polar residues" evidence="2">
    <location>
        <begin position="5997"/>
        <end position="6009"/>
    </location>
</feature>
<feature type="region of interest" description="Disordered" evidence="2">
    <location>
        <begin position="235"/>
        <end position="274"/>
    </location>
</feature>
<feature type="compositionally biased region" description="Polar residues" evidence="2">
    <location>
        <begin position="66"/>
        <end position="77"/>
    </location>
</feature>
<keyword evidence="4" id="KW-1185">Reference proteome</keyword>
<feature type="compositionally biased region" description="Basic and acidic residues" evidence="2">
    <location>
        <begin position="2075"/>
        <end position="2115"/>
    </location>
</feature>
<feature type="compositionally biased region" description="Polar residues" evidence="2">
    <location>
        <begin position="5382"/>
        <end position="5397"/>
    </location>
</feature>
<feature type="region of interest" description="Disordered" evidence="2">
    <location>
        <begin position="687"/>
        <end position="976"/>
    </location>
</feature>
<feature type="region of interest" description="Disordered" evidence="2">
    <location>
        <begin position="3267"/>
        <end position="3475"/>
    </location>
</feature>
<feature type="compositionally biased region" description="Basic and acidic residues" evidence="2">
    <location>
        <begin position="1086"/>
        <end position="1122"/>
    </location>
</feature>
<feature type="compositionally biased region" description="Basic and acidic residues" evidence="2">
    <location>
        <begin position="5919"/>
        <end position="5929"/>
    </location>
</feature>
<feature type="region of interest" description="Disordered" evidence="2">
    <location>
        <begin position="2825"/>
        <end position="3044"/>
    </location>
</feature>
<feature type="compositionally biased region" description="Basic and acidic residues" evidence="2">
    <location>
        <begin position="6231"/>
        <end position="6268"/>
    </location>
</feature>
<feature type="compositionally biased region" description="Basic and acidic residues" evidence="2">
    <location>
        <begin position="2674"/>
        <end position="2692"/>
    </location>
</feature>
<feature type="compositionally biased region" description="Basic and acidic residues" evidence="2">
    <location>
        <begin position="111"/>
        <end position="122"/>
    </location>
</feature>
<feature type="compositionally biased region" description="Basic and acidic residues" evidence="2">
    <location>
        <begin position="933"/>
        <end position="951"/>
    </location>
</feature>
<feature type="region of interest" description="Disordered" evidence="2">
    <location>
        <begin position="61"/>
        <end position="122"/>
    </location>
</feature>
<feature type="compositionally biased region" description="Basic and acidic residues" evidence="2">
    <location>
        <begin position="1743"/>
        <end position="1767"/>
    </location>
</feature>
<feature type="compositionally biased region" description="Basic and acidic residues" evidence="2">
    <location>
        <begin position="1157"/>
        <end position="1182"/>
    </location>
</feature>
<feature type="coiled-coil region" evidence="1">
    <location>
        <begin position="6788"/>
        <end position="6815"/>
    </location>
</feature>
<feature type="compositionally biased region" description="Basic and acidic residues" evidence="2">
    <location>
        <begin position="2540"/>
        <end position="2563"/>
    </location>
</feature>
<protein>
    <recommendedName>
        <fullName evidence="5">Titin-like</fullName>
    </recommendedName>
</protein>
<evidence type="ECO:0000256" key="2">
    <source>
        <dbReference type="SAM" id="MobiDB-lite"/>
    </source>
</evidence>
<feature type="compositionally biased region" description="Basic and acidic residues" evidence="2">
    <location>
        <begin position="4637"/>
        <end position="4661"/>
    </location>
</feature>
<feature type="region of interest" description="Disordered" evidence="2">
    <location>
        <begin position="3514"/>
        <end position="3534"/>
    </location>
</feature>
<feature type="compositionally biased region" description="Basic and acidic residues" evidence="2">
    <location>
        <begin position="3189"/>
        <end position="3206"/>
    </location>
</feature>
<feature type="region of interest" description="Disordered" evidence="2">
    <location>
        <begin position="180"/>
        <end position="223"/>
    </location>
</feature>
<feature type="compositionally biased region" description="Polar residues" evidence="2">
    <location>
        <begin position="5352"/>
        <end position="5374"/>
    </location>
</feature>
<feature type="compositionally biased region" description="Basic and acidic residues" evidence="2">
    <location>
        <begin position="6357"/>
        <end position="6387"/>
    </location>
</feature>
<feature type="region of interest" description="Disordered" evidence="2">
    <location>
        <begin position="4884"/>
        <end position="4915"/>
    </location>
</feature>
<feature type="compositionally biased region" description="Basic and acidic residues" evidence="2">
    <location>
        <begin position="5775"/>
        <end position="5798"/>
    </location>
</feature>
<feature type="compositionally biased region" description="Basic and acidic residues" evidence="2">
    <location>
        <begin position="4445"/>
        <end position="4454"/>
    </location>
</feature>
<feature type="compositionally biased region" description="Polar residues" evidence="2">
    <location>
        <begin position="5323"/>
        <end position="5332"/>
    </location>
</feature>
<feature type="compositionally biased region" description="Basic and acidic residues" evidence="2">
    <location>
        <begin position="306"/>
        <end position="332"/>
    </location>
</feature>
<feature type="compositionally biased region" description="Low complexity" evidence="2">
    <location>
        <begin position="6133"/>
        <end position="6143"/>
    </location>
</feature>
<feature type="compositionally biased region" description="Basic and acidic residues" evidence="2">
    <location>
        <begin position="1403"/>
        <end position="1413"/>
    </location>
</feature>
<feature type="compositionally biased region" description="Basic and acidic residues" evidence="2">
    <location>
        <begin position="1362"/>
        <end position="1395"/>
    </location>
</feature>
<feature type="compositionally biased region" description="Basic and acidic residues" evidence="2">
    <location>
        <begin position="3607"/>
        <end position="3616"/>
    </location>
</feature>
<feature type="compositionally biased region" description="Basic and acidic residues" evidence="2">
    <location>
        <begin position="785"/>
        <end position="813"/>
    </location>
</feature>
<feature type="compositionally biased region" description="Acidic residues" evidence="2">
    <location>
        <begin position="6584"/>
        <end position="6593"/>
    </location>
</feature>
<feature type="compositionally biased region" description="Polar residues" evidence="2">
    <location>
        <begin position="2234"/>
        <end position="2245"/>
    </location>
</feature>
<feature type="compositionally biased region" description="Acidic residues" evidence="2">
    <location>
        <begin position="730"/>
        <end position="739"/>
    </location>
</feature>
<feature type="compositionally biased region" description="Polar residues" evidence="2">
    <location>
        <begin position="434"/>
        <end position="451"/>
    </location>
</feature>
<feature type="region of interest" description="Disordered" evidence="2">
    <location>
        <begin position="4938"/>
        <end position="4968"/>
    </location>
</feature>
<feature type="region of interest" description="Disordered" evidence="2">
    <location>
        <begin position="5132"/>
        <end position="5195"/>
    </location>
</feature>
<feature type="compositionally biased region" description="Polar residues" evidence="2">
    <location>
        <begin position="2004"/>
        <end position="2022"/>
    </location>
</feature>
<feature type="compositionally biased region" description="Basic and acidic residues" evidence="2">
    <location>
        <begin position="408"/>
        <end position="426"/>
    </location>
</feature>
<feature type="compositionally biased region" description="Basic and acidic residues" evidence="2">
    <location>
        <begin position="1583"/>
        <end position="1592"/>
    </location>
</feature>
<feature type="region of interest" description="Disordered" evidence="2">
    <location>
        <begin position="4508"/>
        <end position="4582"/>
    </location>
</feature>
<feature type="compositionally biased region" description="Basic and acidic residues" evidence="2">
    <location>
        <begin position="4222"/>
        <end position="4247"/>
    </location>
</feature>
<feature type="compositionally biased region" description="Basic and acidic residues" evidence="2">
    <location>
        <begin position="1796"/>
        <end position="1817"/>
    </location>
</feature>
<feature type="compositionally biased region" description="Basic and acidic residues" evidence="2">
    <location>
        <begin position="2725"/>
        <end position="2738"/>
    </location>
</feature>
<feature type="region of interest" description="Disordered" evidence="2">
    <location>
        <begin position="304"/>
        <end position="614"/>
    </location>
</feature>
<feature type="compositionally biased region" description="Basic and acidic residues" evidence="2">
    <location>
        <begin position="4400"/>
        <end position="4416"/>
    </location>
</feature>
<feature type="compositionally biased region" description="Basic and acidic residues" evidence="2">
    <location>
        <begin position="1030"/>
        <end position="1067"/>
    </location>
</feature>
<feature type="compositionally biased region" description="Basic and acidic residues" evidence="2">
    <location>
        <begin position="1519"/>
        <end position="1537"/>
    </location>
</feature>
<feature type="compositionally biased region" description="Basic and acidic residues" evidence="2">
    <location>
        <begin position="6010"/>
        <end position="6030"/>
    </location>
</feature>
<feature type="compositionally biased region" description="Polar residues" evidence="2">
    <location>
        <begin position="6968"/>
        <end position="6978"/>
    </location>
</feature>
<evidence type="ECO:0000256" key="1">
    <source>
        <dbReference type="SAM" id="Coils"/>
    </source>
</evidence>
<feature type="compositionally biased region" description="Basic and acidic residues" evidence="2">
    <location>
        <begin position="5867"/>
        <end position="5909"/>
    </location>
</feature>
<feature type="region of interest" description="Disordered" evidence="2">
    <location>
        <begin position="5264"/>
        <end position="5437"/>
    </location>
</feature>
<feature type="compositionally biased region" description="Acidic residues" evidence="2">
    <location>
        <begin position="4181"/>
        <end position="4190"/>
    </location>
</feature>
<feature type="region of interest" description="Disordered" evidence="2">
    <location>
        <begin position="1730"/>
        <end position="1885"/>
    </location>
</feature>
<feature type="compositionally biased region" description="Basic and acidic residues" evidence="2">
    <location>
        <begin position="1223"/>
        <end position="1245"/>
    </location>
</feature>
<feature type="compositionally biased region" description="Basic and acidic residues" evidence="2">
    <location>
        <begin position="2908"/>
        <end position="2926"/>
    </location>
</feature>
<feature type="compositionally biased region" description="Basic and acidic residues" evidence="2">
    <location>
        <begin position="2856"/>
        <end position="2897"/>
    </location>
</feature>
<feature type="region of interest" description="Disordered" evidence="2">
    <location>
        <begin position="5822"/>
        <end position="6030"/>
    </location>
</feature>
<feature type="compositionally biased region" description="Basic and acidic residues" evidence="2">
    <location>
        <begin position="3686"/>
        <end position="3700"/>
    </location>
</feature>
<reference evidence="3 4" key="1">
    <citation type="journal article" date="2021" name="Commun. Biol.">
        <title>The genome of Shorea leprosula (Dipterocarpaceae) highlights the ecological relevance of drought in aseasonal tropical rainforests.</title>
        <authorList>
            <person name="Ng K.K.S."/>
            <person name="Kobayashi M.J."/>
            <person name="Fawcett J.A."/>
            <person name="Hatakeyama M."/>
            <person name="Paape T."/>
            <person name="Ng C.H."/>
            <person name="Ang C.C."/>
            <person name="Tnah L.H."/>
            <person name="Lee C.T."/>
            <person name="Nishiyama T."/>
            <person name="Sese J."/>
            <person name="O'Brien M.J."/>
            <person name="Copetti D."/>
            <person name="Mohd Noor M.I."/>
            <person name="Ong R.C."/>
            <person name="Putra M."/>
            <person name="Sireger I.Z."/>
            <person name="Indrioko S."/>
            <person name="Kosugi Y."/>
            <person name="Izuno A."/>
            <person name="Isagi Y."/>
            <person name="Lee S.L."/>
            <person name="Shimizu K.K."/>
        </authorList>
    </citation>
    <scope>NUCLEOTIDE SEQUENCE [LARGE SCALE GENOMIC DNA]</scope>
    <source>
        <strain evidence="3">214</strain>
    </source>
</reference>
<feature type="compositionally biased region" description="Basic and acidic residues" evidence="2">
    <location>
        <begin position="1926"/>
        <end position="1945"/>
    </location>
</feature>
<feature type="compositionally biased region" description="Basic and acidic residues" evidence="2">
    <location>
        <begin position="5280"/>
        <end position="5293"/>
    </location>
</feature>
<feature type="compositionally biased region" description="Basic and acidic residues" evidence="2">
    <location>
        <begin position="6643"/>
        <end position="6678"/>
    </location>
</feature>
<feature type="region of interest" description="Disordered" evidence="2">
    <location>
        <begin position="2193"/>
        <end position="2563"/>
    </location>
</feature>
<feature type="region of interest" description="Disordered" evidence="2">
    <location>
        <begin position="6558"/>
        <end position="6593"/>
    </location>
</feature>
<feature type="compositionally biased region" description="Basic and acidic residues" evidence="2">
    <location>
        <begin position="7141"/>
        <end position="7165"/>
    </location>
</feature>
<feature type="compositionally biased region" description="Basic and acidic residues" evidence="2">
    <location>
        <begin position="2443"/>
        <end position="2461"/>
    </location>
</feature>
<feature type="compositionally biased region" description="Acidic residues" evidence="2">
    <location>
        <begin position="3675"/>
        <end position="3685"/>
    </location>
</feature>
<feature type="compositionally biased region" description="Basic and acidic residues" evidence="2">
    <location>
        <begin position="4205"/>
        <end position="4215"/>
    </location>
</feature>
<sequence>MATEAEIPEPISVLKREAENQYLTSEEVLPGEWKEFKSMLSQPPETDEHLPRTEHKQIAIGIGAETGNTVSKGNPENSEGESILVSQEFASEDTCKTSETCEVDDSQLRAGQEHEGTGEGEVTKAMEDGVEKSDPNQYNLDLAGTCLMTTSFGEQNNEGLKEEIILDQQVEVTAAKDAPLDEGPEAIEPDAAASSPMNKHEAASEITGDAMDEPDNLSIDLSSVDGTAPKLEEKLIQAPSITVRDEQATTESKCLDEDNMQGDAASKGVTGNDPAVEVRSSISIRDEKLENPQVKYLLEATPILHGGDKDYKGEDADERNSNIREEEVHDGSEITCPTEATKEIVKDNDMLPLPQPIEEERLESFRDNENKEEKSEQGVDTECATEKGQNEDIRLESAEVVSDQDFQPDEKDADKFEGEKLEKSEAAAEESIVGETSQAAESPEETPNASMLRQEDKLQIEYKNPDTTEALPEEKGNEEKSFVILAERSSNDIKQGDTDGQNEKTILENEEDSKILQESAKTEDKEDDTGKQSINGESQNEDASPESIGEESHESLQEPKKEEKMLEIEEYEQHETTNTFEDDEKLTHEEEELSDAAGKGAIGNDPSVEVSSSISITDEKLDNFQVKNVPEATPIFSGGDKDYKGDDADERNNNITEEEVHDGPEIIYPLEATKEIIEDNNLFPLPKLKEEERFESFRDNKNKEEKSERGVDTECVTEEGQNEDIRPESAEEVPDQDFQVDEKDADKFEGEKLEKSEAAAEESIAGETSQTAESPQETLNTSMVRQEDKLQFEDKSVDTTEALPEEKGNEEKSFVILAEGSSNDIKHSETVAQNERKILENEEDSKILHESEQGKKLEHSMHPTSEGEIIKDDNLLPLPKLTEEERFERCRDDKNKAEKSEQGDDTERVTKDGQYKDLRPESAEQVLDQSFQVDEKDADKFEGEKLEKSEAAAEESIAGETSHIAESPQETLDTSTVRQEDILQIEYKSADTTEALPEEKGKEEKSFVILAEGSSNDIKQGETEGQNETKILENEEDSKILQKSEQGKNLEHSLHLTSEETERMPSEADKIPTLLEGVVQNPQKTLGDEEKVTEAIDNKSIEEKDTTKEDLKPDTETSDASKESVISEQEIKAGEMVVEAFTKAYKLDSQEKTEYEDVMKDMEVNTKKEDTEEVHEGAKIEDKEEDTGASILLFQVHDGPELICPLEATKEIIEDNNLLPLPKLKEEERFESFRDNKNKEEKSEQGVDTECVTEEGQNEDIRPESTDEVPDQNFQVDEKDADKFEGEKLEKSEAAAEESIAGEPSQTAEGPQETLNTSMLRQEDKLQLEYKSVDTTEDLPEEKGNEEKSFVILAEGSSNDIKHSEIVAENEKKRMEKEEDSKILQESEQGKKLEHSMQPTPEGAERIPSEADKIPSLMEGVAQNPEKTLGDEEKVTGAIDNKSIEEKDTTKEDLKLDTDTSDASKESIISEQEIRGGETAVEAFTKAYKLDSQEKTEYEDVMKDMEVNTKEEDTEEVQEGAKIEDKEEETKLEKSEAAAEESIAGETSHIAESPQETLDTSTVRQEDILQIDYKSADTTEALPEEKGKEEKSFVILAEGSSNDIKKGETEGQNEMKILENEEDSKILQESEQRKNLEHSLHPTSEETERIPSEADKIPSLLEGVVQNPRKTVGDEEKATGAIDNNSIEENDTIKEDLKLYTQTPDASKESIISEQEIEVGEMEVEEFTMPYKLDSQENTEYEDVMKDIEVNTRKEEAEVHEGAKIEDKEEDTGDQSINDESQNEDASPGSTEEESHESLQEAKKEEKMPEVEVHEQLETTNTLEDAEILTLEEEEISDAAGKGATGNDPSVELSSSISIKDEKVEHDPATTPILSGVDKDDKGEDADERNIYITEEEVHEGPETICHLETTKEIIKDNNLLPMPKQTEEERFESFRDDKNKAEKSEEGDDTEYVTIDGQNEDLKPESAEEVPDQSFQVDKKDADKFEGEKLEKSETAAGESIPGETSQTAESPQETFNTSMVRQEDKLQIEYESADTTEALPEEKGNEEESFVIPAEASSNDIKQGETEGQNENKILKNEEDSKILQEGEQRRKLEHSLHLTSEKTERIPSEADKIPSLMEEVVQNPGKTLGDEEKAAGAIDNNSIEENDTAKEDLKLDTETSDASKKSIISEQELQVGAVEVEAFTKAYKLDSQEKTEYEDVMKDIEVNTKKEEADEVHEGAKIEDMEEDTGEQSINDKSQNGDASPESIREESHESLQEAKNEEKMPEIEVHEQLETTSTFEDAEKLTLEEEEISDAASKGAAGKDPSVEVSSSISIKDEKVENLQVKNDPETTPILSEGDKDYKEEDADERNINITEEEVLDGPETICHSETTKEITKDNNLFPLPKQTEEERFESCRDDKIKAEKLEQGDDTEYVRKDGQNEDHRPESAEEVLDQSFQVDEKDADKFDGEKLEKSEAAAEESIAGETSQTAESPQETLNTSMVRQEDKLQIECKSADTTEALPEEKGNEEESFVIQAEGSSNDIKQGETEGQNENKILKNEEDSKILQESEQEKELEHSLHLTLEEAERIPSEADKIPSLMEGVVQNPEKPLGHEEKATGAIDNNSIEENDTAKEDLKLDNETSDASKEKIISEQDIKVSEMEVEALTKAYKLDSQEKTEYEDVMEDIEVNPKKEEAEEVHEGAKIEDKEEDTGEQSINDESQNGDASPESIGEESYESLQEAKKEEMMPEIEVHEQLETANTFEDAEKLKFEEDEISDAASKGATVNDPSVEVGSSISIIDEKLENFQVMNVLESTPILSGGDRDYEGEDADERNNNVMEEEVHDGPEIICPSEANKEITKDNYLLPLPKLTEEERFESCRDDENKAEKSEQRDDTECVTKDGQNEDLRPESAEEFSDQSFQVDEKDADKFDGEKLEKSEVAAEESIASDTSQVAESPPETLDTSMMRQEDKLPTECKSADTTEALPEEKGNEEKSFVILAEGSSNDIKQGETEGQNEKRILENEEESKILQESEQGKKLEHSLQLTSEEAERIPSEADKIPSLVNEVVHDPGKTLGDEEKVTVAIDNNSIEENDTTKEDLKLDAETPDASKKSIISEQETKVGELEEEAFAKAYELDSQERTEYEDVMKDIEVNTKKEESEVHDGGKIEDKEEDTEQSVINDESHNGDASPESIEEESYENPQEAKKEEKMPEIEVHEQPKTTNTSEEAESLMFEEEEISKHQSPQLADKMEEGSNEENAVQTVKEKEVYEAATTANSGISKENLGIEGNDKPGLFSSTKDATVEEISNKDKSSPMNLKEEVSDSSVALKRDIEETGPLEETTPQNTEDQPEQKNDHNPLDTTEDEIEEDPIQNSSFKSEVCRDTEELLEKERTNFSDTESTAAAKEEPTVREVEHEDNTEVGGSESDLPLEEKGLAATETKGVDLDSVDTDVEEDSTNSFEKDKEIPTAANEMQDEASNSVGEDQEEVTTRVIPLKEILEGDLKEISEVPLEEHGLVSTEAREINETSVKIQDTCETSESRSISPGVEEMLTQKEDNLSNTIDIPLLGTVDTGEESVDEIKKHLGKDRHLHTEQSAETYISKTKDAEVSDEEETRDEGEYEKPIDEALKCIEPSGIIEDDEKDINKAENSSPNLVGSLKDNTDIEKEATRLERSDQIREINSVNDEASQIEENLEPEEFDQKLKHETDSKNEDQSNETILDSSKSQKEENTTDAQNQEAENEKEEENEKVKGEIDKNSIRENDTTKEDLKLEAETSEASKESIISQHDTKVGEMELEAFTKTNKLDSQEKTEHEDAMKDIEVNTRKEEAEEVHEGAKIEDKDKDTEQSTINDEAIGEESHESLQEAKTEEKMPEIEVHEQLETTTTSDDGEKLMFVEEEISKHQSTRLTDKMEEDSNEENAVKIMTEKEENQVTQESKDIDTQKTSDGSSKGANNFDAPARVTNKEESLEKEDKEREPEKEVHEADITPDSERGMENLGIEENNHPDLSSSTKDEVAEGKISKEDESSPMNLKEVVGGSSLAILRNIDETGSVEETAPLTTEDRPEPKNDQHPLNITKEGNKGIILEEMKEDLVQNSSFESEVCKDTEELLEKERSNICYSESIAAATEQTKVKEADPEDNTEVGGSELPIEEIGLAATETKGGHLDSVDANAREDSSNSFEKEKEIPKAANEMQDETSESVGEDQKEVTTRVAPFKEILEGDLKENSEVPLEELGPKSTEEREINETSEKIRDSCETSESHSISPGVEQMFMQKEQNLYNKIAVPLLGTVDTGEERVDEIKKHAAEDQDLHAEQSTETYIFKTKDAEISGGEEIRDEGEYAKPTDEAAKCIEPSGIREDDEKDVNEPDNSSTNLAGSLKDNIDVENEATKLERSNQINEVNNIIDEASQIEESLKPEEFDQKLKHEAESIDEDQSNETILDSNNSEKEENIFDAENQEVRNEKEGSIDNNSIEENGTTKEDLKLDTETSNASKESIISQQDTKVGEMEVEAFTNAYKLDSQEKTEYENEMEHREVNTKNEEAEKVHESAKIEDKEEDTEQSIVNEEYHIGDTSPESIVEESHESLEGAKTEKMMPEIEVREQLEMANTLGDGEQHMFVDEEISKHQSTQIPDTTEESSNEENALQIMTEKGENQATHEGEDIDTQKTKDDSSKAGDNFNLPARVTDKGGSLVKENKETEPEKEVCEADITAESGPSRENLGKIENDEPDLSSSTKDEIVEEISKEDETCPINLKEVISDSSSALVRDIEETGSVVEITPQITEDRPDPKNDQGLLDITEEGKEEIILEETVEDLVQKSSFKSEVCKDTEELLETERTNISDSESIVAAIEETKIKEAEPEDNTKVGGSDLSLEERGLAATETKEVNLDNVDINVKKDSSNSFEKDEEIPSAENEMQDKTSNSVKEVTTKDASLKEILEDDLKKNFVVPLKEHSSTSNEAREINETSVKIQDPCETSETHSISPGLEEMLQKADNLSNPIAVPLLEIVDTGEESVDEIKKHTGEDRDLHTEQSTETYISKTKDAEVSKGKETREEGEHEKPIDEDVKCIEPSGIREDGEKDIDKPDNYYTNLVGSLKDDTDIVKEDIELERSNQIHDVNNINDEALQTEENLEPEEFDQKLKHVPESMDEDQSNETIIDSNKSQKGENTIDIQYQEAENEKEGETETELKSEDPIDKEQSENELNKAVILSKEVDEEVRKVDDSENIKEHVKEEECSRNNFLMASIGDKTMHKVKDYSPISTECVEGAEFKEPMNAESTHMRHDPVTGGEVSHTTKELEEREHDGNGEMPLTKFVEQGEESEEKINKEITAESDICHNQTDTAPLTTVEADISLRSSELDDKIENTLNVGSDNANPETTKSDANQESNEVENDKLQATSSDLASRISTSECESKATKDKTEVIDRDVGADYISREQSAKETDKAEKSPTVENLDGTVETSHTVELGKEILVSDAIYKPQDKGTEEKAETRKSPNEETAAVLESQFAKQDDIAFDKALPEEKSEEELQTPFSRLPSDNKEIGTITIEKEKEEQEEDKEMLETGSPEDFSDFSDAKTSGDVCLRNEEQREPKAVSEEDITVCQVFPAEKSEEKIQTTSSVLPSEGQEYRTANMAGKTEYDERKQVAILMDQTPDDYSDANKKEEGCFQGPTNLETVTGDDITTGQSLTENKLDEQIKTTSSAILFKEQESEAAVTIEKIEEEETAGTGILEGGSPEDSCDAKKTEEIHLQQEEPQELEGDWNYETVAAQSPFVEKSNEEISAPSSTLPYEDPKHGTKTKVDDMEEERMKKEEGPTEIGAVIEKEIIAGQVLPAEESDANVNTKAVGKEKEELEDSSSTVREEIIVSQVLPGEETEENGNTKAVEKEEGKLEAEINEDSSKVFVKHEPTDSQKFAAEKPRQQVQEEEHETMIIARKIEDDKKQEAEIIEDDNADPAESVKDLCMKEDSTEAETFEENEIAANQTSKEEKSEEQSQIAISALPSDEQECEGATTVENTNSQNFSAETSEKHVQEEKHEAAITAKKLEDDQKEEVAIIEDESAQDDKDSKTVEDLCLQKDHIEPKAVPGDENTPDQAPMEKKAEEQIQIAISTLPSKEEEGEGAMKVENTNDWSILADKSEQLVQEKDNETGIIGEKIEGNIIEEAETIEDKNTEDSSDSKTMKGLSLQKESTEPDAVIESETTENQTLEEEKSEEQIQIAIPTLPSNEQKGEGLEKVEDTDGQTFSPEKSEEQHQEEEHKLGINAKKTEDDKKEEVEIVEDKGENDASDSNTMKDFCLQKESMELEAVIEHETTADQAIMKQKSEEQIQTAIPALHSKEQEFEGATTVENMDGQTFPAEKSEQQLQEEGHEAVIIGKTEDNKKEQAETIEDVSARDASDSETMKDLCPQKQSTKPEAIIENESTADQTAVKEKSEEEIQIANSALPSKEMEIEGATTVEDFEEQKINEAELLEDENQEYAVDAKEAEDVLLGKGTLQELEAVRKEEILFSQKREEAEIIEYESAEDASDAKKMRDLCLQKESPELDAALENKTTVDQTVVEEKLGEKIQIATSALPSKEKECKGATTVENIEEEKTKEAEILEDENQEDLLDAEKAEDILLQNERLQESEAVRKDQIESDQTLLTEKQLPTASSTMSSEEQEHGSTSKVNEEEKTKEVRLEKDSSAGKPKEKGAEDIFLAKEMLQELEGVGKDEITFAHTPVLAENIQTPSSALPLEEEKLGTTTRSEDLGEGKLKEEEVLERKLSEVKSTEDKFSEKKGPKELEDVPEEEIIAEQALQVEESWENETKRSVQKLQEQKMKEEEKLEDESCENPPVETKTKVTCFQMEEPNKLEAVAKDKTAAGQTFSVEHSEELQILAPALSLEDKWKTIQGDEPKKNGDSKEIMEDKEVAQTFHQTSLSEESAKASDQEDQLKVLGNENNATFKTTTNRIQNEELLEETQKVNANNNDEEILAEDRSIKEPDNNSSVVMTATTPVRKEESGVAISEKGSTKCLGEAIEIIHDVQQIEKMANEASDKQTPRKVELVESTGTTASTGNELAQLEKKDVVAETSETAEVRDLEPGKDKGIYAERKEGEHGGVKKTEAIEEPTPAEDISLANLLQKSRKETLQMAKEMTEARHPTASKEKLKVEEAETIQVKEAKTDEEKEDREERNKHEKMDSDPDSPIMVEAPRDISIKVAHKKSHSILSGVGSKVKHSISKVKKAFSCASPQVEKLSEKLDEHKY</sequence>
<feature type="compositionally biased region" description="Basic and acidic residues" evidence="2">
    <location>
        <begin position="4149"/>
        <end position="4175"/>
    </location>
</feature>
<organism evidence="3 4">
    <name type="scientific">Rubroshorea leprosula</name>
    <dbReference type="NCBI Taxonomy" id="152421"/>
    <lineage>
        <taxon>Eukaryota</taxon>
        <taxon>Viridiplantae</taxon>
        <taxon>Streptophyta</taxon>
        <taxon>Embryophyta</taxon>
        <taxon>Tracheophyta</taxon>
        <taxon>Spermatophyta</taxon>
        <taxon>Magnoliopsida</taxon>
        <taxon>eudicotyledons</taxon>
        <taxon>Gunneridae</taxon>
        <taxon>Pentapetalae</taxon>
        <taxon>rosids</taxon>
        <taxon>malvids</taxon>
        <taxon>Malvales</taxon>
        <taxon>Dipterocarpaceae</taxon>
        <taxon>Rubroshorea</taxon>
    </lineage>
</organism>
<feature type="compositionally biased region" description="Basic and acidic residues" evidence="2">
    <location>
        <begin position="2656"/>
        <end position="2665"/>
    </location>
</feature>
<feature type="compositionally biased region" description="Polar residues" evidence="2">
    <location>
        <begin position="2522"/>
        <end position="2539"/>
    </location>
</feature>
<feature type="compositionally biased region" description="Basic and acidic residues" evidence="2">
    <location>
        <begin position="4464"/>
        <end position="4474"/>
    </location>
</feature>
<feature type="region of interest" description="Disordered" evidence="2">
    <location>
        <begin position="4034"/>
        <end position="4065"/>
    </location>
</feature>
<feature type="compositionally biased region" description="Basic and acidic residues" evidence="2">
    <location>
        <begin position="6212"/>
        <end position="6222"/>
    </location>
</feature>
<feature type="region of interest" description="Disordered" evidence="2">
    <location>
        <begin position="5463"/>
        <end position="5484"/>
    </location>
</feature>
<dbReference type="PANTHER" id="PTHR35511">
    <property type="entry name" value="A-KINASE ANCHOR-LIKE PROTEIN"/>
    <property type="match status" value="1"/>
</dbReference>
<feature type="compositionally biased region" description="Polar residues" evidence="2">
    <location>
        <begin position="1013"/>
        <end position="1029"/>
    </location>
</feature>
<dbReference type="PANTHER" id="PTHR35511:SF2">
    <property type="entry name" value="A-KINASE ANCHOR-LIKE PROTEIN"/>
    <property type="match status" value="1"/>
</dbReference>
<gene>
    <name evidence="3" type="ORF">SLEP1_g19500</name>
</gene>
<feature type="compositionally biased region" description="Basic and acidic residues" evidence="2">
    <location>
        <begin position="824"/>
        <end position="861"/>
    </location>
</feature>
<feature type="region of interest" description="Disordered" evidence="2">
    <location>
        <begin position="6357"/>
        <end position="6418"/>
    </location>
</feature>
<feature type="region of interest" description="Disordered" evidence="2">
    <location>
        <begin position="631"/>
        <end position="664"/>
    </location>
</feature>